<dbReference type="HAMAP" id="MF_00452">
    <property type="entry name" value="PEPCK_GTP"/>
    <property type="match status" value="1"/>
</dbReference>
<dbReference type="PANTHER" id="PTHR11561">
    <property type="entry name" value="PHOSPHOENOLPYRUVATE CARBOXYKINASE"/>
    <property type="match status" value="1"/>
</dbReference>
<evidence type="ECO:0000313" key="13">
    <source>
        <dbReference type="Proteomes" id="UP000050792"/>
    </source>
</evidence>
<evidence type="ECO:0000256" key="3">
    <source>
        <dbReference type="ARBA" id="ARBA00011245"/>
    </source>
</evidence>
<evidence type="ECO:0000259" key="11">
    <source>
        <dbReference type="Pfam" id="PF00821"/>
    </source>
</evidence>
<evidence type="ECO:0000256" key="1">
    <source>
        <dbReference type="ARBA" id="ARBA00001936"/>
    </source>
</evidence>
<dbReference type="GO" id="GO:0006094">
    <property type="term" value="P:gluconeogenesis"/>
    <property type="evidence" value="ECO:0007669"/>
    <property type="project" value="InterPro"/>
</dbReference>
<feature type="domain" description="Phosphoenolpyruvate carboxykinase GTP-utilising N-terminal" evidence="12">
    <location>
        <begin position="79"/>
        <end position="307"/>
    </location>
</feature>
<dbReference type="Gene3D" id="2.170.8.10">
    <property type="entry name" value="Phosphoenolpyruvate Carboxykinase, domain 2"/>
    <property type="match status" value="1"/>
</dbReference>
<evidence type="ECO:0000256" key="2">
    <source>
        <dbReference type="ARBA" id="ARBA00005796"/>
    </source>
</evidence>
<dbReference type="GO" id="GO:0042594">
    <property type="term" value="P:response to starvation"/>
    <property type="evidence" value="ECO:0007669"/>
    <property type="project" value="TreeGrafter"/>
</dbReference>
<evidence type="ECO:0000313" key="14">
    <source>
        <dbReference type="WBParaSite" id="SRDH1_95660.2"/>
    </source>
</evidence>
<evidence type="ECO:0000256" key="7">
    <source>
        <dbReference type="ARBA" id="ARBA00022793"/>
    </source>
</evidence>
<dbReference type="Pfam" id="PF17297">
    <property type="entry name" value="PEPCK_N"/>
    <property type="match status" value="1"/>
</dbReference>
<comment type="cofactor">
    <cofactor evidence="1">
        <name>Mn(2+)</name>
        <dbReference type="ChEBI" id="CHEBI:29035"/>
    </cofactor>
</comment>
<comment type="similarity">
    <text evidence="2">Belongs to the phosphoenolpyruvate carboxykinase [GTP] family.</text>
</comment>
<dbReference type="GO" id="GO:0033993">
    <property type="term" value="P:response to lipid"/>
    <property type="evidence" value="ECO:0007669"/>
    <property type="project" value="TreeGrafter"/>
</dbReference>
<keyword evidence="10" id="KW-0456">Lyase</keyword>
<dbReference type="Pfam" id="PF00821">
    <property type="entry name" value="PEPCK_GTP"/>
    <property type="match status" value="1"/>
</dbReference>
<dbReference type="GO" id="GO:0030145">
    <property type="term" value="F:manganese ion binding"/>
    <property type="evidence" value="ECO:0007669"/>
    <property type="project" value="TreeGrafter"/>
</dbReference>
<dbReference type="SUPFAM" id="SSF68923">
    <property type="entry name" value="PEP carboxykinase N-terminal domain"/>
    <property type="match status" value="1"/>
</dbReference>
<dbReference type="GO" id="GO:0019543">
    <property type="term" value="P:propionate catabolic process"/>
    <property type="evidence" value="ECO:0007669"/>
    <property type="project" value="TreeGrafter"/>
</dbReference>
<dbReference type="InterPro" id="IPR035077">
    <property type="entry name" value="PEP_carboxykinase_GTP_C"/>
</dbReference>
<keyword evidence="5" id="KW-0479">Metal-binding</keyword>
<evidence type="ECO:0000256" key="10">
    <source>
        <dbReference type="ARBA" id="ARBA00023239"/>
    </source>
</evidence>
<proteinExistence type="inferred from homology"/>
<dbReference type="InterPro" id="IPR018091">
    <property type="entry name" value="PEP_carboxykin_GTP_CS"/>
</dbReference>
<keyword evidence="9" id="KW-0464">Manganese</keyword>
<evidence type="ECO:0000259" key="12">
    <source>
        <dbReference type="Pfam" id="PF17297"/>
    </source>
</evidence>
<keyword evidence="8" id="KW-0342">GTP-binding</keyword>
<dbReference type="GO" id="GO:0005829">
    <property type="term" value="C:cytosol"/>
    <property type="evidence" value="ECO:0007669"/>
    <property type="project" value="TreeGrafter"/>
</dbReference>
<dbReference type="InterPro" id="IPR013035">
    <property type="entry name" value="PEP_carboxykinase_C"/>
</dbReference>
<dbReference type="PIRSF" id="PIRSF001348">
    <property type="entry name" value="PEP_carboxykinase_GTP"/>
    <property type="match status" value="1"/>
</dbReference>
<dbReference type="GO" id="GO:0006107">
    <property type="term" value="P:oxaloacetate metabolic process"/>
    <property type="evidence" value="ECO:0007669"/>
    <property type="project" value="TreeGrafter"/>
</dbReference>
<name>A0AA85GEI6_9TREM</name>
<dbReference type="GO" id="GO:0004613">
    <property type="term" value="F:phosphoenolpyruvate carboxykinase (GTP) activity"/>
    <property type="evidence" value="ECO:0007669"/>
    <property type="project" value="UniProtKB-EC"/>
</dbReference>
<dbReference type="NCBIfam" id="NF003253">
    <property type="entry name" value="PRK04210.1"/>
    <property type="match status" value="1"/>
</dbReference>
<reference evidence="14" key="2">
    <citation type="submission" date="2023-11" db="UniProtKB">
        <authorList>
            <consortium name="WormBaseParasite"/>
        </authorList>
    </citation>
    <scope>IDENTIFICATION</scope>
</reference>
<dbReference type="GO" id="GO:0071333">
    <property type="term" value="P:cellular response to glucose stimulus"/>
    <property type="evidence" value="ECO:0007669"/>
    <property type="project" value="TreeGrafter"/>
</dbReference>
<dbReference type="WBParaSite" id="SRDH1_95660.2">
    <property type="protein sequence ID" value="SRDH1_95660.2"/>
    <property type="gene ID" value="SRDH1_95660"/>
</dbReference>
<dbReference type="CDD" id="cd00819">
    <property type="entry name" value="PEPCK_GTP"/>
    <property type="match status" value="1"/>
</dbReference>
<organism evidence="13 14">
    <name type="scientific">Schistosoma rodhaini</name>
    <dbReference type="NCBI Taxonomy" id="6188"/>
    <lineage>
        <taxon>Eukaryota</taxon>
        <taxon>Metazoa</taxon>
        <taxon>Spiralia</taxon>
        <taxon>Lophotrochozoa</taxon>
        <taxon>Platyhelminthes</taxon>
        <taxon>Trematoda</taxon>
        <taxon>Digenea</taxon>
        <taxon>Strigeidida</taxon>
        <taxon>Schistosomatoidea</taxon>
        <taxon>Schistosomatidae</taxon>
        <taxon>Schistosoma</taxon>
    </lineage>
</organism>
<evidence type="ECO:0000256" key="4">
    <source>
        <dbReference type="ARBA" id="ARBA00012306"/>
    </source>
</evidence>
<sequence>MLSEGQSDGNVFYHCDAFFEPMTLFLFGTYLSSQQSVFVGYFCIKLYNMWNESNESPSLGSVPVIKGKFEAMPKSAQRFVSKWVEICKPTGVYICDGSKEERQELTQKLVELGSLHKLPPYENNYITCTDPRDVARVESKTWICSEHEHDTVSDVAPGVKGVLGRWISPGDLDVEIKDRYPGCMEGRVLYVIPFSMGPIGSPLSKVGIEITDSIYVVLCMIIMTRMHPDVWKVIESKKEFVRCVHSVGCPTSSHREIINHWPCNPEKTIISHVPKERLIMSFGSGYGGNSLLGKKCFALRIAGCIARDEGWLAEHMLIMSVTNPKGEEKFIAAAFPSACGKTNMAMLEPSLPGWKVQCVGDDIAWMRFDEHGVLRAINPEAGFFGVAPGTNAKTNPNAMATCMKNTIFTNVAQTKDGHIYWEGLEDQYSPDTEIITWLGDHVKLYDKSKDPKAHPNSRFCCPASQCPIIHPKWEDPHGVPISAIIFGGRRPEGIPLVLQSFDWKHGVMLGAALKSEATAAAEFKGKQVMHDPMAMRPFVGYNFGHYLNHWLSMDKPSHKLPFIYHVNWFRLNKQGKYVWPGFGQNIRVIDWILRRVNGEDIGVNSPIGILPKKGSINFDGLDVDWDENFSLPKDYLLEDIDETMKYLHEQVGKDLPDVIQHELNNQRERIQSQL</sequence>
<keyword evidence="6" id="KW-0547">Nucleotide-binding</keyword>
<dbReference type="PANTHER" id="PTHR11561:SF0">
    <property type="entry name" value="PHOSPHOENOLPYRUVATE CARBOXYKINASE [GTP]-RELATED"/>
    <property type="match status" value="1"/>
</dbReference>
<protein>
    <recommendedName>
        <fullName evidence="4">phosphoenolpyruvate carboxykinase (GTP)</fullName>
        <ecNumber evidence="4">4.1.1.32</ecNumber>
    </recommendedName>
</protein>
<dbReference type="GO" id="GO:0005525">
    <property type="term" value="F:GTP binding"/>
    <property type="evidence" value="ECO:0007669"/>
    <property type="project" value="UniProtKB-KW"/>
</dbReference>
<dbReference type="InterPro" id="IPR008209">
    <property type="entry name" value="PEP_carboxykinase_GTP"/>
</dbReference>
<comment type="subunit">
    <text evidence="3">Monomer.</text>
</comment>
<dbReference type="Proteomes" id="UP000050792">
    <property type="component" value="Unassembled WGS sequence"/>
</dbReference>
<evidence type="ECO:0000256" key="9">
    <source>
        <dbReference type="ARBA" id="ARBA00023211"/>
    </source>
</evidence>
<reference evidence="13" key="1">
    <citation type="submission" date="2022-06" db="EMBL/GenBank/DDBJ databases">
        <authorList>
            <person name="Berger JAMES D."/>
            <person name="Berger JAMES D."/>
        </authorList>
    </citation>
    <scope>NUCLEOTIDE SEQUENCE [LARGE SCALE GENOMIC DNA]</scope>
</reference>
<dbReference type="AlphaFoldDB" id="A0AA85GEI6"/>
<evidence type="ECO:0000256" key="8">
    <source>
        <dbReference type="ARBA" id="ARBA00023134"/>
    </source>
</evidence>
<keyword evidence="13" id="KW-1185">Reference proteome</keyword>
<evidence type="ECO:0000256" key="5">
    <source>
        <dbReference type="ARBA" id="ARBA00022723"/>
    </source>
</evidence>
<keyword evidence="7" id="KW-0210">Decarboxylase</keyword>
<dbReference type="Gene3D" id="3.40.449.10">
    <property type="entry name" value="Phosphoenolpyruvate Carboxykinase, domain 1"/>
    <property type="match status" value="1"/>
</dbReference>
<dbReference type="SUPFAM" id="SSF53795">
    <property type="entry name" value="PEP carboxykinase-like"/>
    <property type="match status" value="1"/>
</dbReference>
<dbReference type="PROSITE" id="PS00505">
    <property type="entry name" value="PEPCK_GTP"/>
    <property type="match status" value="1"/>
</dbReference>
<accession>A0AA85GEI6</accession>
<dbReference type="GO" id="GO:0046327">
    <property type="term" value="P:glycerol biosynthetic process from pyruvate"/>
    <property type="evidence" value="ECO:0007669"/>
    <property type="project" value="TreeGrafter"/>
</dbReference>
<feature type="domain" description="Phosphoenolpyruvate carboxykinase C-terminal P-loop" evidence="11">
    <location>
        <begin position="311"/>
        <end position="669"/>
    </location>
</feature>
<dbReference type="EC" id="4.1.1.32" evidence="4"/>
<dbReference type="InterPro" id="IPR035078">
    <property type="entry name" value="PEP_carboxykinase_GTP_N"/>
</dbReference>
<dbReference type="InterPro" id="IPR008210">
    <property type="entry name" value="PEP_carboxykinase_N"/>
</dbReference>
<evidence type="ECO:0000256" key="6">
    <source>
        <dbReference type="ARBA" id="ARBA00022741"/>
    </source>
</evidence>
<dbReference type="FunFam" id="3.40.449.10:FF:000003">
    <property type="entry name" value="Phosphoenolpyruvate carboxykinase, cytosolic [GTP]"/>
    <property type="match status" value="1"/>
</dbReference>
<dbReference type="Gene3D" id="3.90.228.20">
    <property type="match status" value="1"/>
</dbReference>